<keyword evidence="2 5" id="KW-0547">Nucleotide-binding</keyword>
<dbReference type="PROSITE" id="PS00107">
    <property type="entry name" value="PROTEIN_KINASE_ATP"/>
    <property type="match status" value="1"/>
</dbReference>
<dbReference type="Gene3D" id="1.10.510.10">
    <property type="entry name" value="Transferase(Phosphotransferase) domain 1"/>
    <property type="match status" value="1"/>
</dbReference>
<dbReference type="Pfam" id="PF00069">
    <property type="entry name" value="Pkinase"/>
    <property type="match status" value="1"/>
</dbReference>
<dbReference type="InterPro" id="IPR017441">
    <property type="entry name" value="Protein_kinase_ATP_BS"/>
</dbReference>
<protein>
    <submittedName>
        <fullName evidence="8">Mitogen-activated protein kinase kinase kinase</fullName>
    </submittedName>
</protein>
<dbReference type="AlphaFoldDB" id="A0AAW2ZB25"/>
<dbReference type="InterPro" id="IPR011009">
    <property type="entry name" value="Kinase-like_dom_sf"/>
</dbReference>
<dbReference type="Gene3D" id="3.10.20.90">
    <property type="entry name" value="Phosphatidylinositol 3-kinase Catalytic Subunit, Chain A, domain 1"/>
    <property type="match status" value="1"/>
</dbReference>
<organism evidence="8 9">
    <name type="scientific">Acrasis kona</name>
    <dbReference type="NCBI Taxonomy" id="1008807"/>
    <lineage>
        <taxon>Eukaryota</taxon>
        <taxon>Discoba</taxon>
        <taxon>Heterolobosea</taxon>
        <taxon>Tetramitia</taxon>
        <taxon>Eutetramitia</taxon>
        <taxon>Acrasidae</taxon>
        <taxon>Acrasis</taxon>
    </lineage>
</organism>
<dbReference type="PROSITE" id="PS00108">
    <property type="entry name" value="PROTEIN_KINASE_ST"/>
    <property type="match status" value="1"/>
</dbReference>
<dbReference type="InterPro" id="IPR000719">
    <property type="entry name" value="Prot_kinase_dom"/>
</dbReference>
<keyword evidence="1" id="KW-0808">Transferase</keyword>
<dbReference type="PROSITE" id="PS50011">
    <property type="entry name" value="PROTEIN_KINASE_DOM"/>
    <property type="match status" value="1"/>
</dbReference>
<sequence>MSLKTRYENPFGSALDSVENDVSHIRTLVNGVTRFEITESGRLTDKEKTLIHELKPGEYQLYLQSLSNGKFEITITVKDNNATVLECESFLQGRGKYKDYVTGFTISTPGVFKITFRDKARFWQNSSFDFKLVRTGQDKPPESIKRYRIKLYFGNETQVVDITEGIKLTTLLERFKKYAVKMNADPETYCIRYVDEDDVVTIEGQEGLDIFFHSVESKKVKGKLLLDDPKKASSTQTVLNRLHESNTPIKPFDQQAIFDRRVDQHHSMNYLFTTKTDLSPPVTPYRNNRSRSIADGDRRRGNKQDRVVKKDKWQKGNAIGAGAFGTVYLGINEMNGEFIAIKEINLNSNITAETLHKLEQEIHLMSTFDNDHIVGYLGCEKTDQYLYIFLDYIPGGNIESVLADFKLTENIVRRYTAQILEGLCYLHDHDVIHRDIKSANLLVDEFGRVYLADFGCSVNVKTVMEKPQIIGTPNYVAPEVIADQNYSKAADIWSLGCTVLEMLSHKPPWYHVFDIFDHPISLMNHIRESSITKADHLVIPSDLSPVARDFLEKCLLWDHNERSTVKELMQHSFLINQPPALQILEDADHTTLTTGQKVFPMGELAAAAVTNEISDGFTFDHIGPYVSDDDDSDDEAVPMNDCQPDEFTDYYTEKKARHSVEQQGETNKLNKFITMSVAGSIPSEEDAKDLRRQSSNLTNQIRSSSNHVKKNCAFPEEKHLLRYLSKHAMENRRKIKKFLETQEFPVN</sequence>
<dbReference type="SUPFAM" id="SSF56112">
    <property type="entry name" value="Protein kinase-like (PK-like)"/>
    <property type="match status" value="1"/>
</dbReference>
<dbReference type="EMBL" id="JAOPGA020001179">
    <property type="protein sequence ID" value="KAL0485886.1"/>
    <property type="molecule type" value="Genomic_DNA"/>
</dbReference>
<dbReference type="InterPro" id="IPR008271">
    <property type="entry name" value="Ser/Thr_kinase_AS"/>
</dbReference>
<feature type="binding site" evidence="5">
    <location>
        <position position="342"/>
    </location>
    <ligand>
        <name>ATP</name>
        <dbReference type="ChEBI" id="CHEBI:30616"/>
    </ligand>
</feature>
<dbReference type="InterPro" id="IPR050538">
    <property type="entry name" value="MAP_kinase_kinase_kinase"/>
</dbReference>
<feature type="region of interest" description="Disordered" evidence="6">
    <location>
        <begin position="279"/>
        <end position="309"/>
    </location>
</feature>
<keyword evidence="9" id="KW-1185">Reference proteome</keyword>
<gene>
    <name evidence="8" type="ORF">AKO1_002151</name>
</gene>
<evidence type="ECO:0000259" key="7">
    <source>
        <dbReference type="PROSITE" id="PS50011"/>
    </source>
</evidence>
<accession>A0AAW2ZB25</accession>
<evidence type="ECO:0000256" key="1">
    <source>
        <dbReference type="ARBA" id="ARBA00022679"/>
    </source>
</evidence>
<proteinExistence type="predicted"/>
<dbReference type="GO" id="GO:0005524">
    <property type="term" value="F:ATP binding"/>
    <property type="evidence" value="ECO:0007669"/>
    <property type="project" value="UniProtKB-UniRule"/>
</dbReference>
<keyword evidence="3 8" id="KW-0418">Kinase</keyword>
<evidence type="ECO:0000256" key="5">
    <source>
        <dbReference type="PROSITE-ProRule" id="PRU10141"/>
    </source>
</evidence>
<name>A0AAW2ZB25_9EUKA</name>
<dbReference type="CDD" id="cd06606">
    <property type="entry name" value="STKc_MAPKKK"/>
    <property type="match status" value="1"/>
</dbReference>
<feature type="domain" description="Protein kinase" evidence="7">
    <location>
        <begin position="313"/>
        <end position="574"/>
    </location>
</feature>
<dbReference type="PANTHER" id="PTHR48016">
    <property type="entry name" value="MAP KINASE KINASE KINASE SSK2-RELATED-RELATED"/>
    <property type="match status" value="1"/>
</dbReference>
<evidence type="ECO:0000313" key="8">
    <source>
        <dbReference type="EMBL" id="KAL0485886.1"/>
    </source>
</evidence>
<comment type="caution">
    <text evidence="8">The sequence shown here is derived from an EMBL/GenBank/DDBJ whole genome shotgun (WGS) entry which is preliminary data.</text>
</comment>
<feature type="compositionally biased region" description="Basic and acidic residues" evidence="6">
    <location>
        <begin position="292"/>
        <end position="309"/>
    </location>
</feature>
<evidence type="ECO:0000256" key="6">
    <source>
        <dbReference type="SAM" id="MobiDB-lite"/>
    </source>
</evidence>
<dbReference type="Proteomes" id="UP001431209">
    <property type="component" value="Unassembled WGS sequence"/>
</dbReference>
<evidence type="ECO:0000313" key="9">
    <source>
        <dbReference type="Proteomes" id="UP001431209"/>
    </source>
</evidence>
<evidence type="ECO:0000256" key="3">
    <source>
        <dbReference type="ARBA" id="ARBA00022777"/>
    </source>
</evidence>
<evidence type="ECO:0000256" key="4">
    <source>
        <dbReference type="ARBA" id="ARBA00022840"/>
    </source>
</evidence>
<reference evidence="8 9" key="1">
    <citation type="submission" date="2024-03" db="EMBL/GenBank/DDBJ databases">
        <title>The Acrasis kona genome and developmental transcriptomes reveal deep origins of eukaryotic multicellular pathways.</title>
        <authorList>
            <person name="Sheikh S."/>
            <person name="Fu C.-J."/>
            <person name="Brown M.W."/>
            <person name="Baldauf S.L."/>
        </authorList>
    </citation>
    <scope>NUCLEOTIDE SEQUENCE [LARGE SCALE GENOMIC DNA]</scope>
    <source>
        <strain evidence="8 9">ATCC MYA-3509</strain>
    </source>
</reference>
<keyword evidence="4 5" id="KW-0067">ATP-binding</keyword>
<evidence type="ECO:0000256" key="2">
    <source>
        <dbReference type="ARBA" id="ARBA00022741"/>
    </source>
</evidence>
<dbReference type="GO" id="GO:0004672">
    <property type="term" value="F:protein kinase activity"/>
    <property type="evidence" value="ECO:0007669"/>
    <property type="project" value="InterPro"/>
</dbReference>
<dbReference type="SMART" id="SM00220">
    <property type="entry name" value="S_TKc"/>
    <property type="match status" value="1"/>
</dbReference>